<dbReference type="EMBL" id="QFFJ01000002">
    <property type="protein sequence ID" value="RBL90400.1"/>
    <property type="molecule type" value="Genomic_DNA"/>
</dbReference>
<reference evidence="1 2" key="1">
    <citation type="submission" date="2018-05" db="EMBL/GenBank/DDBJ databases">
        <title>Chitinophaga sp. K3CV102501T nov., isolated from isolated from a monsoon evergreen broad-leaved forest soil.</title>
        <authorList>
            <person name="Lv Y."/>
        </authorList>
    </citation>
    <scope>NUCLEOTIDE SEQUENCE [LARGE SCALE GENOMIC DNA]</scope>
    <source>
        <strain evidence="1 2">GDMCC 1.1325</strain>
    </source>
</reference>
<proteinExistence type="predicted"/>
<dbReference type="RefSeq" id="WP_113619149.1">
    <property type="nucleotide sequence ID" value="NZ_QFFJ01000002.1"/>
</dbReference>
<accession>A0A365XW34</accession>
<dbReference type="Gene3D" id="2.180.10.10">
    <property type="entry name" value="RHS repeat-associated core"/>
    <property type="match status" value="1"/>
</dbReference>
<dbReference type="AlphaFoldDB" id="A0A365XW34"/>
<organism evidence="1 2">
    <name type="scientific">Chitinophaga flava</name>
    <dbReference type="NCBI Taxonomy" id="2259036"/>
    <lineage>
        <taxon>Bacteria</taxon>
        <taxon>Pseudomonadati</taxon>
        <taxon>Bacteroidota</taxon>
        <taxon>Chitinophagia</taxon>
        <taxon>Chitinophagales</taxon>
        <taxon>Chitinophagaceae</taxon>
        <taxon>Chitinophaga</taxon>
    </lineage>
</organism>
<dbReference type="Proteomes" id="UP000253410">
    <property type="component" value="Unassembled WGS sequence"/>
</dbReference>
<evidence type="ECO:0000313" key="2">
    <source>
        <dbReference type="Proteomes" id="UP000253410"/>
    </source>
</evidence>
<dbReference type="OrthoDB" id="9812355at2"/>
<sequence length="217" mass="25847">MIPHINEGSVFEYNNGIVSAKETTSYNNRGKFLERINYHPDGTVDQWWSWQFNEHNYIIEWNYHHPDGKLNYQETATYNEARQQTEFIGRDRRQTTAYDGQGREVKFCLYLPDGSLNYIRERVYDDNGNMILEKWTWGVHKKTDITTYTYNELNQCIEEKGDPGNFMITSSRMVFIYNEEGLIKEEIEFTAAGEFVGRYFYEYNEFGEIITERYAAE</sequence>
<gene>
    <name evidence="1" type="ORF">DF182_28470</name>
</gene>
<name>A0A365XW34_9BACT</name>
<evidence type="ECO:0008006" key="3">
    <source>
        <dbReference type="Google" id="ProtNLM"/>
    </source>
</evidence>
<comment type="caution">
    <text evidence="1">The sequence shown here is derived from an EMBL/GenBank/DDBJ whole genome shotgun (WGS) entry which is preliminary data.</text>
</comment>
<protein>
    <recommendedName>
        <fullName evidence="3">Type IV secretion protein Rhs</fullName>
    </recommendedName>
</protein>
<keyword evidence="2" id="KW-1185">Reference proteome</keyword>
<evidence type="ECO:0000313" key="1">
    <source>
        <dbReference type="EMBL" id="RBL90400.1"/>
    </source>
</evidence>